<keyword evidence="3" id="KW-1185">Reference proteome</keyword>
<dbReference type="EMBL" id="JAEHOE010000112">
    <property type="protein sequence ID" value="KAG2486456.1"/>
    <property type="molecule type" value="Genomic_DNA"/>
</dbReference>
<evidence type="ECO:0000313" key="2">
    <source>
        <dbReference type="EMBL" id="KAG2486456.1"/>
    </source>
</evidence>
<feature type="compositionally biased region" description="Basic and acidic residues" evidence="1">
    <location>
        <begin position="637"/>
        <end position="649"/>
    </location>
</feature>
<sequence>MVEVAVADEPDSWIRRLRLRLWKYSTSQFFASGLQAWLALRGARVGDHMRLRRLSGGGLELSLIPAAEEGSGEAEGRRQPAGSAVNAFASVRLPAVRQGQRHTSGPAASRPLGSSEGCDGTGGGRLLHEGGSKRPDAGGSANGDKRGRTGAAHPGEGLGPEAAPPDAPAPVGRTRGSAGSGGGDAKRKREGSVACGGRGPGRRGGAVVRRFASLPTEEARVLFPGIDTSSKVKATAPFRLAGWPARQDAGIGQATLASNGSTLRLYFNPSSALEHGTLLRLWREGGTLVVERGGQHGEAGAGGAVGGGDATTRSVSAGVPSATFALAASALLRGQLHLPRAATEGPLKPLLAGAQGQVAVDVLATDQGSSASRRLRLEVHKHATRGDFSATGLGPWLRERGAAAGDSLRLAWRADGSLRLHLSFAEPAAEEVDAAAGEEAAGVEPEQLGVEVLLAGNGRATLQAHEAQALLTADEAAAVEAARAGGAPLRRRLPLQLLGAAARRRPAHEATLVLQYGVLRLHFKLCTLQALGQPAALRLRREGGFLQVRSAAAPGLQPDGTCESAVWALSARALTKALVFLPAAAVRGPLRIFLDGKLERAEKVDVQVAVEPGRVLTVRISQDKDGPKHSASGLRRWLRERGAPPGDRLRLSLLADGSLELSLLPRAAGQQQPAAAEATMPRTASEASPRQGPSPAQLLKGAPTGKRRREEGAADQDQGGSGAEGEAGGSRRAAHPSRAQGAAAAVLAGTGSAAQPSEGAGAGPSANPMHEAAAGPHAPSACMAAPLLRKRVALSPAQAQALGLRGPGGACAQGPLPLRVAGGEAGPSAGGCPGAAHTVTLEEREGALVLRLGRQARKALGAAEALWLWREGGGLAASPAPASAAEEAAAASEAGTEPGAGGSQDLAPEPRLGQVQDGAAESGPEGGGQGEGSGPCLIPRSSSGPPSVAWPLDQPSVDHRPFLPASVTLGPLQPLLHGRPSARVHVAVADQPGRPLALRVKQEAGTGRYRARGLRGWLRERGARAGDLLTLTRLPEGGLVLRLDHQAGTAPEAAPEPPTTAPEPGAQGRDAAPSDANAPSFAALAAQLPTCGKRPPEGGTAGQAEAMRARKKEKGGDRAKGRRSPTQPHPLGESPPLLPAPSLSAAHLRPYLLPPSAPAAPPALQPGELRLCGLTFHPALAPAVRRSLAAWEAALCEQLRGEGLDGGLSDAAPEALQVCVLDGARLREAGIQEYVVRCQLAHLLGLADAFDKDLPPHAPQLGPDRLAPGPDAGLFAAAGLRKGAVLGVLGGYVMPGAEARRFAARGWQALGAEARAELGARAGGGAAASGGGAGQHVRSTWQLLEGSMRLPMPGSPDGWQLSMLGYGSLAALMNDPRRQPRGWLEGSDVGDEEGAAARAANCTVVPVRVRGLALPVVVAVRDVAPGEQLLRDYGAEWWREREEAWWCVEEMDAVLWALLRGGYRWRLAQPGRDAYWGRRTEGAPTLRLPGPVVLEVERVGAGGGGMS</sequence>
<feature type="region of interest" description="Disordered" evidence="1">
    <location>
        <begin position="96"/>
        <end position="205"/>
    </location>
</feature>
<evidence type="ECO:0008006" key="4">
    <source>
        <dbReference type="Google" id="ProtNLM"/>
    </source>
</evidence>
<protein>
    <recommendedName>
        <fullName evidence="4">SET domain-containing protein</fullName>
    </recommendedName>
</protein>
<dbReference type="SUPFAM" id="SSF82199">
    <property type="entry name" value="SET domain"/>
    <property type="match status" value="1"/>
</dbReference>
<feature type="compositionally biased region" description="Gly residues" evidence="1">
    <location>
        <begin position="194"/>
        <end position="204"/>
    </location>
</feature>
<reference evidence="2" key="1">
    <citation type="journal article" date="2020" name="bioRxiv">
        <title>Comparative genomics of Chlamydomonas.</title>
        <authorList>
            <person name="Craig R.J."/>
            <person name="Hasan A.R."/>
            <person name="Ness R.W."/>
            <person name="Keightley P.D."/>
        </authorList>
    </citation>
    <scope>NUCLEOTIDE SEQUENCE</scope>
    <source>
        <strain evidence="2">CCAP 11/70</strain>
    </source>
</reference>
<feature type="region of interest" description="Disordered" evidence="1">
    <location>
        <begin position="621"/>
        <end position="649"/>
    </location>
</feature>
<dbReference type="InterPro" id="IPR046341">
    <property type="entry name" value="SET_dom_sf"/>
</dbReference>
<feature type="region of interest" description="Disordered" evidence="1">
    <location>
        <begin position="1048"/>
        <end position="1076"/>
    </location>
</feature>
<feature type="compositionally biased region" description="Low complexity" evidence="1">
    <location>
        <begin position="876"/>
        <end position="897"/>
    </location>
</feature>
<dbReference type="CDD" id="cd08161">
    <property type="entry name" value="SET"/>
    <property type="match status" value="1"/>
</dbReference>
<feature type="compositionally biased region" description="Basic and acidic residues" evidence="1">
    <location>
        <begin position="126"/>
        <end position="136"/>
    </location>
</feature>
<feature type="compositionally biased region" description="Gly residues" evidence="1">
    <location>
        <begin position="719"/>
        <end position="728"/>
    </location>
</feature>
<accession>A0A835XQK2</accession>
<feature type="region of interest" description="Disordered" evidence="1">
    <location>
        <begin position="1089"/>
        <end position="1142"/>
    </location>
</feature>
<organism evidence="2 3">
    <name type="scientific">Edaphochlamys debaryana</name>
    <dbReference type="NCBI Taxonomy" id="47281"/>
    <lineage>
        <taxon>Eukaryota</taxon>
        <taxon>Viridiplantae</taxon>
        <taxon>Chlorophyta</taxon>
        <taxon>core chlorophytes</taxon>
        <taxon>Chlorophyceae</taxon>
        <taxon>CS clade</taxon>
        <taxon>Chlamydomonadales</taxon>
        <taxon>Chlamydomonadales incertae sedis</taxon>
        <taxon>Edaphochlamys</taxon>
    </lineage>
</organism>
<evidence type="ECO:0000313" key="3">
    <source>
        <dbReference type="Proteomes" id="UP000612055"/>
    </source>
</evidence>
<feature type="compositionally biased region" description="Low complexity" evidence="1">
    <location>
        <begin position="667"/>
        <end position="678"/>
    </location>
</feature>
<gene>
    <name evidence="2" type="ORF">HYH03_014903</name>
</gene>
<evidence type="ECO:0000256" key="1">
    <source>
        <dbReference type="SAM" id="MobiDB-lite"/>
    </source>
</evidence>
<comment type="caution">
    <text evidence="2">The sequence shown here is derived from an EMBL/GenBank/DDBJ whole genome shotgun (WGS) entry which is preliminary data.</text>
</comment>
<feature type="compositionally biased region" description="Low complexity" evidence="1">
    <location>
        <begin position="739"/>
        <end position="754"/>
    </location>
</feature>
<proteinExistence type="predicted"/>
<feature type="region of interest" description="Disordered" evidence="1">
    <location>
        <begin position="667"/>
        <end position="777"/>
    </location>
</feature>
<feature type="compositionally biased region" description="Gly residues" evidence="1">
    <location>
        <begin position="924"/>
        <end position="933"/>
    </location>
</feature>
<feature type="region of interest" description="Disordered" evidence="1">
    <location>
        <begin position="876"/>
        <end position="955"/>
    </location>
</feature>
<dbReference type="Gene3D" id="2.170.270.10">
    <property type="entry name" value="SET domain"/>
    <property type="match status" value="1"/>
</dbReference>
<name>A0A835XQK2_9CHLO</name>
<feature type="compositionally biased region" description="Low complexity" evidence="1">
    <location>
        <begin position="150"/>
        <end position="161"/>
    </location>
</feature>
<dbReference type="OrthoDB" id="5376140at2759"/>
<dbReference type="Proteomes" id="UP000612055">
    <property type="component" value="Unassembled WGS sequence"/>
</dbReference>